<dbReference type="KEGG" id="foc:113215518"/>
<organism evidence="1 2">
    <name type="scientific">Frankliniella occidentalis</name>
    <name type="common">Western flower thrips</name>
    <name type="synonym">Euthrips occidentalis</name>
    <dbReference type="NCBI Taxonomy" id="133901"/>
    <lineage>
        <taxon>Eukaryota</taxon>
        <taxon>Metazoa</taxon>
        <taxon>Ecdysozoa</taxon>
        <taxon>Arthropoda</taxon>
        <taxon>Hexapoda</taxon>
        <taxon>Insecta</taxon>
        <taxon>Pterygota</taxon>
        <taxon>Neoptera</taxon>
        <taxon>Paraneoptera</taxon>
        <taxon>Thysanoptera</taxon>
        <taxon>Terebrantia</taxon>
        <taxon>Thripoidea</taxon>
        <taxon>Thripidae</taxon>
        <taxon>Frankliniella</taxon>
    </lineage>
</organism>
<dbReference type="RefSeq" id="XP_052130264.1">
    <property type="nucleotide sequence ID" value="XM_052274304.1"/>
</dbReference>
<protein>
    <submittedName>
        <fullName evidence="2">Uncharacterized protein LOC113215518</fullName>
    </submittedName>
</protein>
<reference evidence="2" key="1">
    <citation type="submission" date="2025-08" db="UniProtKB">
        <authorList>
            <consortium name="RefSeq"/>
        </authorList>
    </citation>
    <scope>IDENTIFICATION</scope>
    <source>
        <tissue evidence="2">Whole organism</tissue>
    </source>
</reference>
<dbReference type="GeneID" id="113215518"/>
<sequence>MCDSLSLICSHSSSLFFSLSLKSHTWNTKGGHLANVIKGIQTNLPDSKRARKGKKPKRKKKMPTSTVDIVQLGLLLPNEANRLEIFDGMKKTYEIRCAMRDKGTSVTALIKDFEQFIHFDGELIELEFKTLHHNAKDMCPELAKYVPKIIQKWDDLQPTTKFPDGKEICLEKLI</sequence>
<evidence type="ECO:0000313" key="1">
    <source>
        <dbReference type="Proteomes" id="UP000504606"/>
    </source>
</evidence>
<name>A0A9C6X6W8_FRAOC</name>
<accession>A0A9C6X6W8</accession>
<dbReference type="Proteomes" id="UP000504606">
    <property type="component" value="Unplaced"/>
</dbReference>
<gene>
    <name evidence="2" type="primary">LOC113215518</name>
</gene>
<keyword evidence="1" id="KW-1185">Reference proteome</keyword>
<proteinExistence type="predicted"/>
<evidence type="ECO:0000313" key="2">
    <source>
        <dbReference type="RefSeq" id="XP_052130264.1"/>
    </source>
</evidence>
<dbReference type="AlphaFoldDB" id="A0A9C6X6W8"/>